<dbReference type="Pfam" id="PF23066">
    <property type="entry name" value="PH_21"/>
    <property type="match status" value="1"/>
</dbReference>
<organism evidence="2 3">
    <name type="scientific">Fukomys damarensis</name>
    <name type="common">Damaraland mole rat</name>
    <name type="synonym">Cryptomys damarensis</name>
    <dbReference type="NCBI Taxonomy" id="885580"/>
    <lineage>
        <taxon>Eukaryota</taxon>
        <taxon>Metazoa</taxon>
        <taxon>Chordata</taxon>
        <taxon>Craniata</taxon>
        <taxon>Vertebrata</taxon>
        <taxon>Euteleostomi</taxon>
        <taxon>Mammalia</taxon>
        <taxon>Eutheria</taxon>
        <taxon>Euarchontoglires</taxon>
        <taxon>Glires</taxon>
        <taxon>Rodentia</taxon>
        <taxon>Hystricomorpha</taxon>
        <taxon>Bathyergidae</taxon>
        <taxon>Fukomys</taxon>
    </lineage>
</organism>
<feature type="domain" description="C-Maf-inducing protein PH" evidence="1">
    <location>
        <begin position="17"/>
        <end position="67"/>
    </location>
</feature>
<proteinExistence type="predicted"/>
<accession>A0A091DEP7</accession>
<protein>
    <submittedName>
        <fullName evidence="2">C-Maf-inducing protein</fullName>
    </submittedName>
</protein>
<name>A0A091DEP7_FUKDA</name>
<evidence type="ECO:0000313" key="2">
    <source>
        <dbReference type="EMBL" id="KFO21246.1"/>
    </source>
</evidence>
<reference evidence="2 3" key="1">
    <citation type="submission" date="2013-11" db="EMBL/GenBank/DDBJ databases">
        <title>The Damaraland mole rat (Fukomys damarensis) genome and evolution of African mole rats.</title>
        <authorList>
            <person name="Gladyshev V.N."/>
            <person name="Fang X."/>
        </authorList>
    </citation>
    <scope>NUCLEOTIDE SEQUENCE [LARGE SCALE GENOMIC DNA]</scope>
    <source>
        <tissue evidence="2">Liver</tissue>
    </source>
</reference>
<dbReference type="AlphaFoldDB" id="A0A091DEP7"/>
<dbReference type="EMBL" id="KN124401">
    <property type="protein sequence ID" value="KFO21246.1"/>
    <property type="molecule type" value="Genomic_DNA"/>
</dbReference>
<sequence>MGAVPCRRALLLCNGMRYKLLQEGDIQVCVIRHPRTFLSKILTSKFLRRWEPHHLTLADNSLASATFQVAGPPCARWIFRAQQPIRDLRWGDTSTKVVVFGGYVIAFGAAPKFRELGPPGEILRPLLRAAPKVQWDQHHHARSVCAVALSQKNPQEMEPRVTVTWLALEVRRDRPGPTVALHDPGPHVLVLVSDGDRRPALLTATSPQLTLDGHCPSGTTVDILVADILVAADADASNRDGIVTT</sequence>
<dbReference type="Proteomes" id="UP000028990">
    <property type="component" value="Unassembled WGS sequence"/>
</dbReference>
<evidence type="ECO:0000259" key="1">
    <source>
        <dbReference type="Pfam" id="PF23066"/>
    </source>
</evidence>
<evidence type="ECO:0000313" key="3">
    <source>
        <dbReference type="Proteomes" id="UP000028990"/>
    </source>
</evidence>
<gene>
    <name evidence="2" type="ORF">H920_17370</name>
</gene>
<dbReference type="InterPro" id="IPR056429">
    <property type="entry name" value="PH_CMIP"/>
</dbReference>
<keyword evidence="3" id="KW-1185">Reference proteome</keyword>